<keyword evidence="2" id="KW-1185">Reference proteome</keyword>
<dbReference type="AlphaFoldDB" id="A0A9P0NZ27"/>
<protein>
    <submittedName>
        <fullName evidence="1">Uncharacterized protein</fullName>
    </submittedName>
</protein>
<gene>
    <name evidence="1" type="ORF">ACAOBT_LOCUS4617</name>
</gene>
<dbReference type="EMBL" id="CAKOFQ010006701">
    <property type="protein sequence ID" value="CAH1962308.1"/>
    <property type="molecule type" value="Genomic_DNA"/>
</dbReference>
<reference evidence="1" key="1">
    <citation type="submission" date="2022-03" db="EMBL/GenBank/DDBJ databases">
        <authorList>
            <person name="Sayadi A."/>
        </authorList>
    </citation>
    <scope>NUCLEOTIDE SEQUENCE</scope>
</reference>
<dbReference type="Proteomes" id="UP001152888">
    <property type="component" value="Unassembled WGS sequence"/>
</dbReference>
<organism evidence="1 2">
    <name type="scientific">Acanthoscelides obtectus</name>
    <name type="common">Bean weevil</name>
    <name type="synonym">Bruchus obtectus</name>
    <dbReference type="NCBI Taxonomy" id="200917"/>
    <lineage>
        <taxon>Eukaryota</taxon>
        <taxon>Metazoa</taxon>
        <taxon>Ecdysozoa</taxon>
        <taxon>Arthropoda</taxon>
        <taxon>Hexapoda</taxon>
        <taxon>Insecta</taxon>
        <taxon>Pterygota</taxon>
        <taxon>Neoptera</taxon>
        <taxon>Endopterygota</taxon>
        <taxon>Coleoptera</taxon>
        <taxon>Polyphaga</taxon>
        <taxon>Cucujiformia</taxon>
        <taxon>Chrysomeloidea</taxon>
        <taxon>Chrysomelidae</taxon>
        <taxon>Bruchinae</taxon>
        <taxon>Bruchini</taxon>
        <taxon>Acanthoscelides</taxon>
    </lineage>
</organism>
<proteinExistence type="predicted"/>
<evidence type="ECO:0000313" key="1">
    <source>
        <dbReference type="EMBL" id="CAH1962308.1"/>
    </source>
</evidence>
<sequence length="73" mass="8448">MTISDIIDKQISVKFVGAGWITCAIGRGHGTKQLHCQKQKGFLQFSIGFFRHTLHFEALYICTRYPCMWVRNL</sequence>
<comment type="caution">
    <text evidence="1">The sequence shown here is derived from an EMBL/GenBank/DDBJ whole genome shotgun (WGS) entry which is preliminary data.</text>
</comment>
<accession>A0A9P0NZ27</accession>
<evidence type="ECO:0000313" key="2">
    <source>
        <dbReference type="Proteomes" id="UP001152888"/>
    </source>
</evidence>
<name>A0A9P0NZ27_ACAOB</name>